<name>A0A519BBF5_9DELT</name>
<dbReference type="GO" id="GO:0006417">
    <property type="term" value="P:regulation of translation"/>
    <property type="evidence" value="ECO:0007669"/>
    <property type="project" value="UniProtKB-KW"/>
</dbReference>
<dbReference type="InterPro" id="IPR024046">
    <property type="entry name" value="Flagellar_assmbl_FliW_dom_sf"/>
</dbReference>
<accession>A0A519BBF5</accession>
<dbReference type="PANTHER" id="PTHR39190">
    <property type="entry name" value="FLAGELLAR ASSEMBLY FACTOR FLIW"/>
    <property type="match status" value="1"/>
</dbReference>
<keyword evidence="5" id="KW-0282">Flagellum</keyword>
<dbReference type="Gene3D" id="2.30.290.10">
    <property type="entry name" value="BH3618-like"/>
    <property type="match status" value="1"/>
</dbReference>
<protein>
    <recommendedName>
        <fullName evidence="4">Flagellar assembly factor FliW</fullName>
    </recommendedName>
</protein>
<evidence type="ECO:0000256" key="1">
    <source>
        <dbReference type="ARBA" id="ARBA00022490"/>
    </source>
</evidence>
<dbReference type="GO" id="GO:0044780">
    <property type="term" value="P:bacterial-type flagellum assembly"/>
    <property type="evidence" value="ECO:0007669"/>
    <property type="project" value="UniProtKB-UniRule"/>
</dbReference>
<evidence type="ECO:0000256" key="4">
    <source>
        <dbReference type="HAMAP-Rule" id="MF_01185"/>
    </source>
</evidence>
<dbReference type="AlphaFoldDB" id="A0A519BBF5"/>
<keyword evidence="1 4" id="KW-0963">Cytoplasm</keyword>
<dbReference type="InterPro" id="IPR003775">
    <property type="entry name" value="Flagellar_assembly_factor_FliW"/>
</dbReference>
<keyword evidence="5" id="KW-0969">Cilium</keyword>
<comment type="similarity">
    <text evidence="4">Belongs to the FliW family.</text>
</comment>
<gene>
    <name evidence="4" type="primary">fliW</name>
    <name evidence="5" type="ORF">EVJ47_05075</name>
</gene>
<keyword evidence="3 4" id="KW-0810">Translation regulation</keyword>
<comment type="subcellular location">
    <subcellularLocation>
        <location evidence="4">Cytoplasm</location>
    </subcellularLocation>
</comment>
<dbReference type="GO" id="GO:0005737">
    <property type="term" value="C:cytoplasm"/>
    <property type="evidence" value="ECO:0007669"/>
    <property type="project" value="UniProtKB-SubCell"/>
</dbReference>
<comment type="function">
    <text evidence="4">Acts as an anti-CsrA protein, binds CsrA and prevents it from repressing translation of its target genes, one of which is flagellin. Binds to flagellin and participates in the assembly of the flagellum.</text>
</comment>
<organism evidence="5 6">
    <name type="scientific">Candidatus Acidulodesulfobacterium ferriphilum</name>
    <dbReference type="NCBI Taxonomy" id="2597223"/>
    <lineage>
        <taxon>Bacteria</taxon>
        <taxon>Deltaproteobacteria</taxon>
        <taxon>Candidatus Acidulodesulfobacterales</taxon>
        <taxon>Candidatus Acidulodesulfobacterium</taxon>
    </lineage>
</organism>
<comment type="subunit">
    <text evidence="4">Interacts with translational regulator CsrA and flagellin(s).</text>
</comment>
<evidence type="ECO:0000313" key="5">
    <source>
        <dbReference type="EMBL" id="RZD14544.1"/>
    </source>
</evidence>
<sequence>MDDGGAVILVKSIYYPQGLAVEKSKIIEFVKPILGFNAFKKFCILNIDKEKNVPFFILQSIENENLCFIITDPNLFFKDYSVQVTDEEKNLLSLDNKADAIIFAIATLSSDFSSSTVNLKGPIVINIKNNKALQAVLSNDMYSVRQKLPIIKGEATSG</sequence>
<keyword evidence="4" id="KW-0143">Chaperone</keyword>
<dbReference type="Proteomes" id="UP000320813">
    <property type="component" value="Unassembled WGS sequence"/>
</dbReference>
<reference evidence="5 6" key="1">
    <citation type="submission" date="2019-01" db="EMBL/GenBank/DDBJ databases">
        <title>Insights into ecological role of a new deltaproteobacterial order Candidatus Sinidesulfobacterales (Sva0485) by metagenomics and metatranscriptomics.</title>
        <authorList>
            <person name="Tan S."/>
            <person name="Liu J."/>
            <person name="Fang Y."/>
            <person name="Hedlund B.P."/>
            <person name="Lian Z.H."/>
            <person name="Huang L.Y."/>
            <person name="Li J.T."/>
            <person name="Huang L.N."/>
            <person name="Li W.J."/>
            <person name="Jiang H.C."/>
            <person name="Dong H.L."/>
            <person name="Shu W.S."/>
        </authorList>
    </citation>
    <scope>NUCLEOTIDE SEQUENCE [LARGE SCALE GENOMIC DNA]</scope>
    <source>
        <strain evidence="5">AP3</strain>
    </source>
</reference>
<dbReference type="EMBL" id="SGBD01000002">
    <property type="protein sequence ID" value="RZD14544.1"/>
    <property type="molecule type" value="Genomic_DNA"/>
</dbReference>
<keyword evidence="2 4" id="KW-1005">Bacterial flagellum biogenesis</keyword>
<dbReference type="SUPFAM" id="SSF141457">
    <property type="entry name" value="BH3618-like"/>
    <property type="match status" value="1"/>
</dbReference>
<evidence type="ECO:0000313" key="6">
    <source>
        <dbReference type="Proteomes" id="UP000320813"/>
    </source>
</evidence>
<proteinExistence type="inferred from homology"/>
<keyword evidence="5" id="KW-0966">Cell projection</keyword>
<dbReference type="HAMAP" id="MF_01185">
    <property type="entry name" value="FliW"/>
    <property type="match status" value="1"/>
</dbReference>
<dbReference type="Pfam" id="PF02623">
    <property type="entry name" value="FliW"/>
    <property type="match status" value="1"/>
</dbReference>
<evidence type="ECO:0000256" key="2">
    <source>
        <dbReference type="ARBA" id="ARBA00022795"/>
    </source>
</evidence>
<evidence type="ECO:0000256" key="3">
    <source>
        <dbReference type="ARBA" id="ARBA00022845"/>
    </source>
</evidence>
<comment type="caution">
    <text evidence="5">The sequence shown here is derived from an EMBL/GenBank/DDBJ whole genome shotgun (WGS) entry which is preliminary data.</text>
</comment>
<dbReference type="PANTHER" id="PTHR39190:SF1">
    <property type="entry name" value="FLAGELLAR ASSEMBLY FACTOR FLIW"/>
    <property type="match status" value="1"/>
</dbReference>